<evidence type="ECO:0000259" key="5">
    <source>
        <dbReference type="PROSITE" id="PS50977"/>
    </source>
</evidence>
<dbReference type="InterPro" id="IPR009057">
    <property type="entry name" value="Homeodomain-like_sf"/>
</dbReference>
<keyword evidence="2 4" id="KW-0238">DNA-binding</keyword>
<dbReference type="GO" id="GO:0003677">
    <property type="term" value="F:DNA binding"/>
    <property type="evidence" value="ECO:0007669"/>
    <property type="project" value="UniProtKB-UniRule"/>
</dbReference>
<name>L0E0H4_THIND</name>
<evidence type="ECO:0000256" key="2">
    <source>
        <dbReference type="ARBA" id="ARBA00023125"/>
    </source>
</evidence>
<protein>
    <submittedName>
        <fullName evidence="6">Transcriptional regulator, TetR family</fullName>
    </submittedName>
</protein>
<dbReference type="Gene3D" id="1.10.357.10">
    <property type="entry name" value="Tetracycline Repressor, domain 2"/>
    <property type="match status" value="1"/>
</dbReference>
<dbReference type="Pfam" id="PF00440">
    <property type="entry name" value="TetR_N"/>
    <property type="match status" value="1"/>
</dbReference>
<dbReference type="KEGG" id="tni:TVNIR_3078"/>
<dbReference type="STRING" id="1255043.TVNIR_3078"/>
<feature type="domain" description="HTH tetR-type" evidence="5">
    <location>
        <begin position="8"/>
        <end position="68"/>
    </location>
</feature>
<dbReference type="PANTHER" id="PTHR47506:SF1">
    <property type="entry name" value="HTH-TYPE TRANSCRIPTIONAL REGULATOR YJDC"/>
    <property type="match status" value="1"/>
</dbReference>
<dbReference type="PRINTS" id="PR00455">
    <property type="entry name" value="HTHTETR"/>
</dbReference>
<dbReference type="SUPFAM" id="SSF48498">
    <property type="entry name" value="Tetracyclin repressor-like, C-terminal domain"/>
    <property type="match status" value="1"/>
</dbReference>
<dbReference type="HOGENOM" id="CLU_069356_28_1_6"/>
<dbReference type="RefSeq" id="WP_015259823.1">
    <property type="nucleotide sequence ID" value="NC_019902.2"/>
</dbReference>
<evidence type="ECO:0000256" key="1">
    <source>
        <dbReference type="ARBA" id="ARBA00023015"/>
    </source>
</evidence>
<keyword evidence="3" id="KW-0804">Transcription</keyword>
<dbReference type="InterPro" id="IPR011075">
    <property type="entry name" value="TetR_C"/>
</dbReference>
<dbReference type="PATRIC" id="fig|1255043.3.peg.3106"/>
<gene>
    <name evidence="6" type="ordered locus">TVNIR_3078</name>
</gene>
<dbReference type="EMBL" id="CP003989">
    <property type="protein sequence ID" value="AGA34715.1"/>
    <property type="molecule type" value="Genomic_DNA"/>
</dbReference>
<dbReference type="eggNOG" id="COG1309">
    <property type="taxonomic scope" value="Bacteria"/>
</dbReference>
<feature type="DNA-binding region" description="H-T-H motif" evidence="4">
    <location>
        <begin position="31"/>
        <end position="50"/>
    </location>
</feature>
<dbReference type="PROSITE" id="PS50977">
    <property type="entry name" value="HTH_TETR_2"/>
    <property type="match status" value="1"/>
</dbReference>
<reference evidence="6" key="1">
    <citation type="submission" date="2015-12" db="EMBL/GenBank/DDBJ databases">
        <authorList>
            <person name="Tikhonova T.V."/>
            <person name="Pavlov A.R."/>
            <person name="Beletsky A.V."/>
            <person name="Mardanov A.V."/>
            <person name="Sorokin D.Y."/>
            <person name="Ravin N.V."/>
            <person name="Popov V.O."/>
        </authorList>
    </citation>
    <scope>NUCLEOTIDE SEQUENCE</scope>
    <source>
        <strain evidence="6">DSM 14787</strain>
    </source>
</reference>
<dbReference type="InterPro" id="IPR001647">
    <property type="entry name" value="HTH_TetR"/>
</dbReference>
<dbReference type="InterPro" id="IPR036271">
    <property type="entry name" value="Tet_transcr_reg_TetR-rel_C_sf"/>
</dbReference>
<dbReference type="PANTHER" id="PTHR47506">
    <property type="entry name" value="TRANSCRIPTIONAL REGULATORY PROTEIN"/>
    <property type="match status" value="1"/>
</dbReference>
<dbReference type="Gene3D" id="1.10.10.60">
    <property type="entry name" value="Homeodomain-like"/>
    <property type="match status" value="1"/>
</dbReference>
<evidence type="ECO:0000256" key="3">
    <source>
        <dbReference type="ARBA" id="ARBA00023163"/>
    </source>
</evidence>
<evidence type="ECO:0000256" key="4">
    <source>
        <dbReference type="PROSITE-ProRule" id="PRU00335"/>
    </source>
</evidence>
<keyword evidence="7" id="KW-1185">Reference proteome</keyword>
<dbReference type="SUPFAM" id="SSF46689">
    <property type="entry name" value="Homeodomain-like"/>
    <property type="match status" value="1"/>
</dbReference>
<evidence type="ECO:0000313" key="7">
    <source>
        <dbReference type="Proteomes" id="UP000010809"/>
    </source>
</evidence>
<dbReference type="Pfam" id="PF16925">
    <property type="entry name" value="TetR_C_13"/>
    <property type="match status" value="1"/>
</dbReference>
<accession>L0E0H4</accession>
<organism evidence="6 7">
    <name type="scientific">Thioalkalivibrio nitratireducens (strain DSM 14787 / UNIQEM 213 / ALEN2)</name>
    <dbReference type="NCBI Taxonomy" id="1255043"/>
    <lineage>
        <taxon>Bacteria</taxon>
        <taxon>Pseudomonadati</taxon>
        <taxon>Pseudomonadota</taxon>
        <taxon>Gammaproteobacteria</taxon>
        <taxon>Chromatiales</taxon>
        <taxon>Ectothiorhodospiraceae</taxon>
        <taxon>Thioalkalivibrio</taxon>
    </lineage>
</organism>
<keyword evidence="1" id="KW-0805">Transcription regulation</keyword>
<evidence type="ECO:0000313" key="6">
    <source>
        <dbReference type="EMBL" id="AGA34715.1"/>
    </source>
</evidence>
<sequence length="214" mass="23742">MDTQEARPDTRSALLHAARELIFTRSFEHVGTAEICEQAGVHKGSLYHFFRSKETLVLAMLDDLMRDFERDVLVPSLATPEPIRAQIDAFVRAVHAFQAAVHRETGHLPGCPFGNLIVETGTYSSGLRQAIKQHLDRIAGYFQRSLQTAVERAELPAHTDTRTLAEHWLTLMEGILVMAKVDQDPATILRLGPALHVLLGVPGAECGLRQPPHD</sequence>
<dbReference type="OrthoDB" id="4541465at2"/>
<proteinExistence type="predicted"/>
<dbReference type="Proteomes" id="UP000010809">
    <property type="component" value="Chromosome"/>
</dbReference>
<dbReference type="AlphaFoldDB" id="L0E0H4"/>